<gene>
    <name evidence="8" type="ORF">CAOG_003788</name>
</gene>
<evidence type="ECO:0000256" key="1">
    <source>
        <dbReference type="ARBA" id="ARBA00004141"/>
    </source>
</evidence>
<dbReference type="InParanoid" id="A0A0D2UCW4"/>
<proteinExistence type="inferred from homology"/>
<evidence type="ECO:0000256" key="3">
    <source>
        <dbReference type="ARBA" id="ARBA00022692"/>
    </source>
</evidence>
<protein>
    <submittedName>
        <fullName evidence="8">Transmembrane protein 30A</fullName>
    </submittedName>
</protein>
<feature type="transmembrane region" description="Helical" evidence="7">
    <location>
        <begin position="305"/>
        <end position="326"/>
    </location>
</feature>
<dbReference type="eggNOG" id="KOG2952">
    <property type="taxonomic scope" value="Eukaryota"/>
</dbReference>
<evidence type="ECO:0000256" key="7">
    <source>
        <dbReference type="SAM" id="Phobius"/>
    </source>
</evidence>
<dbReference type="EMBL" id="KE346364">
    <property type="protein sequence ID" value="KJE92906.1"/>
    <property type="molecule type" value="Genomic_DNA"/>
</dbReference>
<feature type="transmembrane region" description="Helical" evidence="7">
    <location>
        <begin position="34"/>
        <end position="54"/>
    </location>
</feature>
<evidence type="ECO:0000256" key="4">
    <source>
        <dbReference type="ARBA" id="ARBA00022989"/>
    </source>
</evidence>
<dbReference type="GO" id="GO:0005794">
    <property type="term" value="C:Golgi apparatus"/>
    <property type="evidence" value="ECO:0007669"/>
    <property type="project" value="TreeGrafter"/>
</dbReference>
<evidence type="ECO:0000313" key="9">
    <source>
        <dbReference type="Proteomes" id="UP000008743"/>
    </source>
</evidence>
<dbReference type="PANTHER" id="PTHR10926">
    <property type="entry name" value="CELL CYCLE CONTROL PROTEIN 50"/>
    <property type="match status" value="1"/>
</dbReference>
<dbReference type="RefSeq" id="XP_004363516.2">
    <property type="nucleotide sequence ID" value="XM_004363459.2"/>
</dbReference>
<dbReference type="InterPro" id="IPR005045">
    <property type="entry name" value="CDC50/LEM3_fam"/>
</dbReference>
<dbReference type="GO" id="GO:0005783">
    <property type="term" value="C:endoplasmic reticulum"/>
    <property type="evidence" value="ECO:0007669"/>
    <property type="project" value="TreeGrafter"/>
</dbReference>
<accession>A0A0D2UCW4</accession>
<dbReference type="STRING" id="595528.A0A0D2UCW4"/>
<organism evidence="8 9">
    <name type="scientific">Capsaspora owczarzaki (strain ATCC 30864)</name>
    <dbReference type="NCBI Taxonomy" id="595528"/>
    <lineage>
        <taxon>Eukaryota</taxon>
        <taxon>Filasterea</taxon>
        <taxon>Capsaspora</taxon>
    </lineage>
</organism>
<comment type="subcellular location">
    <subcellularLocation>
        <location evidence="1">Membrane</location>
        <topology evidence="1">Multi-pass membrane protein</topology>
    </subcellularLocation>
</comment>
<dbReference type="Pfam" id="PF03381">
    <property type="entry name" value="CDC50"/>
    <property type="match status" value="1"/>
</dbReference>
<dbReference type="GO" id="GO:0005886">
    <property type="term" value="C:plasma membrane"/>
    <property type="evidence" value="ECO:0007669"/>
    <property type="project" value="TreeGrafter"/>
</dbReference>
<keyword evidence="9" id="KW-1185">Reference proteome</keyword>
<evidence type="ECO:0000256" key="5">
    <source>
        <dbReference type="ARBA" id="ARBA00023136"/>
    </source>
</evidence>
<name>A0A0D2UCW4_CAPO3</name>
<dbReference type="PIRSF" id="PIRSF015840">
    <property type="entry name" value="DUF284_TM_euk"/>
    <property type="match status" value="1"/>
</dbReference>
<dbReference type="FunCoup" id="A0A0D2UCW4">
    <property type="interactions" value="247"/>
</dbReference>
<reference evidence="9" key="1">
    <citation type="submission" date="2011-02" db="EMBL/GenBank/DDBJ databases">
        <title>The Genome Sequence of Capsaspora owczarzaki ATCC 30864.</title>
        <authorList>
            <person name="Russ C."/>
            <person name="Cuomo C."/>
            <person name="Burger G."/>
            <person name="Gray M.W."/>
            <person name="Holland P.W.H."/>
            <person name="King N."/>
            <person name="Lang F.B.F."/>
            <person name="Roger A.J."/>
            <person name="Ruiz-Trillo I."/>
            <person name="Young S.K."/>
            <person name="Zeng Q."/>
            <person name="Gargeya S."/>
            <person name="Alvarado L."/>
            <person name="Berlin A."/>
            <person name="Chapman S.B."/>
            <person name="Chen Z."/>
            <person name="Freedman E."/>
            <person name="Gellesch M."/>
            <person name="Goldberg J."/>
            <person name="Griggs A."/>
            <person name="Gujja S."/>
            <person name="Heilman E."/>
            <person name="Heiman D."/>
            <person name="Howarth C."/>
            <person name="Mehta T."/>
            <person name="Neiman D."/>
            <person name="Pearson M."/>
            <person name="Roberts A."/>
            <person name="Saif S."/>
            <person name="Shea T."/>
            <person name="Shenoy N."/>
            <person name="Sisk P."/>
            <person name="Stolte C."/>
            <person name="Sykes S."/>
            <person name="White J."/>
            <person name="Yandava C."/>
            <person name="Haas B."/>
            <person name="Nusbaum C."/>
            <person name="Birren B."/>
        </authorList>
    </citation>
    <scope>NUCLEOTIDE SEQUENCE</scope>
    <source>
        <strain evidence="9">ATCC 30864</strain>
    </source>
</reference>
<evidence type="ECO:0000313" key="8">
    <source>
        <dbReference type="EMBL" id="KJE92906.1"/>
    </source>
</evidence>
<keyword evidence="4 7" id="KW-1133">Transmembrane helix</keyword>
<dbReference type="OrthoDB" id="340608at2759"/>
<evidence type="ECO:0000256" key="2">
    <source>
        <dbReference type="ARBA" id="ARBA00009457"/>
    </source>
</evidence>
<dbReference type="PhylomeDB" id="A0A0D2UCW4"/>
<evidence type="ECO:0000256" key="6">
    <source>
        <dbReference type="PIRNR" id="PIRNR015840"/>
    </source>
</evidence>
<keyword evidence="5 6" id="KW-0472">Membrane</keyword>
<keyword evidence="3 7" id="KW-0812">Transmembrane</keyword>
<dbReference type="Proteomes" id="UP000008743">
    <property type="component" value="Unassembled WGS sequence"/>
</dbReference>
<comment type="similarity">
    <text evidence="2 6">Belongs to the CDC50/LEM3 family.</text>
</comment>
<sequence length="350" mass="38212">MADAAMSQSRKPGGSAFKQQRLPAWQPVLTPKSVIPVFLIIGIVFIPLGIGFLVSSNGVKEVEVDYTDCQGIGPWAGQTCAEVAADWHNSGCQCQIQVTIDEDFDSTTYMYYGLTNYYQNHRRYVKSRDDAQLHGLSPLLTDCDPLDTGLNANNQSTTMAPCGLIANSLFNDTITLFELGSTTVPYAVTATGIAWSSDVDTKFSNPSSFANTVKPPNWPANVTTYLSSSNPVHPNGEAYENEDFIVWMRTAALPNFRKLYRILDAPLAAGTYDITIDYRYPVAVFSGNKKIIFSTTSWLGGKNPFLGIAYIVIGSLNLIFGLAFLARHCIAPRALGDSAYLKWAAPTANN</sequence>
<dbReference type="PANTHER" id="PTHR10926:SF0">
    <property type="entry name" value="CDC50, ISOFORM A"/>
    <property type="match status" value="1"/>
</dbReference>
<dbReference type="AlphaFoldDB" id="A0A0D2UCW4"/>